<sequence>MPRLLLQGEGHNQHGCYPFPLPRHCRAALTRGKENSDHLSLKSFS</sequence>
<evidence type="ECO:0000313" key="1">
    <source>
        <dbReference type="EMBL" id="JAE19364.1"/>
    </source>
</evidence>
<name>A0A0A9G7C2_ARUDO</name>
<reference evidence="1" key="2">
    <citation type="journal article" date="2015" name="Data Brief">
        <title>Shoot transcriptome of the giant reed, Arundo donax.</title>
        <authorList>
            <person name="Barrero R.A."/>
            <person name="Guerrero F.D."/>
            <person name="Moolhuijzen P."/>
            <person name="Goolsby J.A."/>
            <person name="Tidwell J."/>
            <person name="Bellgard S.E."/>
            <person name="Bellgard M.I."/>
        </authorList>
    </citation>
    <scope>NUCLEOTIDE SEQUENCE</scope>
    <source>
        <tissue evidence="1">Shoot tissue taken approximately 20 cm above the soil surface</tissue>
    </source>
</reference>
<reference evidence="1" key="1">
    <citation type="submission" date="2014-09" db="EMBL/GenBank/DDBJ databases">
        <authorList>
            <person name="Magalhaes I.L.F."/>
            <person name="Oliveira U."/>
            <person name="Santos F.R."/>
            <person name="Vidigal T.H.D.A."/>
            <person name="Brescovit A.D."/>
            <person name="Santos A.J."/>
        </authorList>
    </citation>
    <scope>NUCLEOTIDE SEQUENCE</scope>
    <source>
        <tissue evidence="1">Shoot tissue taken approximately 20 cm above the soil surface</tissue>
    </source>
</reference>
<accession>A0A0A9G7C2</accession>
<organism evidence="1">
    <name type="scientific">Arundo donax</name>
    <name type="common">Giant reed</name>
    <name type="synonym">Donax arundinaceus</name>
    <dbReference type="NCBI Taxonomy" id="35708"/>
    <lineage>
        <taxon>Eukaryota</taxon>
        <taxon>Viridiplantae</taxon>
        <taxon>Streptophyta</taxon>
        <taxon>Embryophyta</taxon>
        <taxon>Tracheophyta</taxon>
        <taxon>Spermatophyta</taxon>
        <taxon>Magnoliopsida</taxon>
        <taxon>Liliopsida</taxon>
        <taxon>Poales</taxon>
        <taxon>Poaceae</taxon>
        <taxon>PACMAD clade</taxon>
        <taxon>Arundinoideae</taxon>
        <taxon>Arundineae</taxon>
        <taxon>Arundo</taxon>
    </lineage>
</organism>
<protein>
    <submittedName>
        <fullName evidence="1">Uncharacterized protein</fullName>
    </submittedName>
</protein>
<dbReference type="AlphaFoldDB" id="A0A0A9G7C2"/>
<proteinExistence type="predicted"/>
<dbReference type="EMBL" id="GBRH01178532">
    <property type="protein sequence ID" value="JAE19364.1"/>
    <property type="molecule type" value="Transcribed_RNA"/>
</dbReference>